<keyword evidence="12" id="KW-1185">Reference proteome</keyword>
<dbReference type="FunFam" id="3.40.50.300:FF:000218">
    <property type="entry name" value="Multidrug ABC transporter ATP-binding protein"/>
    <property type="match status" value="1"/>
</dbReference>
<evidence type="ECO:0000256" key="6">
    <source>
        <dbReference type="ARBA" id="ARBA00023136"/>
    </source>
</evidence>
<keyword evidence="6 8" id="KW-0472">Membrane</keyword>
<dbReference type="Pfam" id="PF00005">
    <property type="entry name" value="ABC_tran"/>
    <property type="match status" value="1"/>
</dbReference>
<comment type="caution">
    <text evidence="11">The sequence shown here is derived from an EMBL/GenBank/DDBJ whole genome shotgun (WGS) entry which is preliminary data.</text>
</comment>
<dbReference type="GO" id="GO:0015421">
    <property type="term" value="F:ABC-type oligopeptide transporter activity"/>
    <property type="evidence" value="ECO:0007669"/>
    <property type="project" value="TreeGrafter"/>
</dbReference>
<feature type="transmembrane region" description="Helical" evidence="8">
    <location>
        <begin position="161"/>
        <end position="183"/>
    </location>
</feature>
<dbReference type="EMBL" id="VCDI01000004">
    <property type="protein sequence ID" value="TLU72149.1"/>
    <property type="molecule type" value="Genomic_DNA"/>
</dbReference>
<dbReference type="Proteomes" id="UP000305654">
    <property type="component" value="Unassembled WGS sequence"/>
</dbReference>
<evidence type="ECO:0000313" key="11">
    <source>
        <dbReference type="EMBL" id="TLU72149.1"/>
    </source>
</evidence>
<accession>A0A5R9J5A9</accession>
<dbReference type="PANTHER" id="PTHR43394">
    <property type="entry name" value="ATP-DEPENDENT PERMEASE MDL1, MITOCHONDRIAL"/>
    <property type="match status" value="1"/>
</dbReference>
<dbReference type="PROSITE" id="PS50893">
    <property type="entry name" value="ABC_TRANSPORTER_2"/>
    <property type="match status" value="1"/>
</dbReference>
<comment type="function">
    <text evidence="7">Part of an ABC transporter complex. Transmembrane domains (TMD) form a pore in the inner membrane and the ATP-binding domain (NBD) is responsible for energy generation.</text>
</comment>
<gene>
    <name evidence="11" type="ORF">FE263_13600</name>
</gene>
<dbReference type="PANTHER" id="PTHR43394:SF1">
    <property type="entry name" value="ATP-BINDING CASSETTE SUB-FAMILY B MEMBER 10, MITOCHONDRIAL"/>
    <property type="match status" value="1"/>
</dbReference>
<feature type="transmembrane region" description="Helical" evidence="8">
    <location>
        <begin position="272"/>
        <end position="296"/>
    </location>
</feature>
<dbReference type="Pfam" id="PF00664">
    <property type="entry name" value="ABC_membrane"/>
    <property type="match status" value="1"/>
</dbReference>
<dbReference type="PROSITE" id="PS00211">
    <property type="entry name" value="ABC_TRANSPORTER_1"/>
    <property type="match status" value="1"/>
</dbReference>
<dbReference type="InterPro" id="IPR027417">
    <property type="entry name" value="P-loop_NTPase"/>
</dbReference>
<dbReference type="InterPro" id="IPR017871">
    <property type="entry name" value="ABC_transporter-like_CS"/>
</dbReference>
<keyword evidence="3" id="KW-0547">Nucleotide-binding</keyword>
<dbReference type="InterPro" id="IPR003593">
    <property type="entry name" value="AAA+_ATPase"/>
</dbReference>
<protein>
    <submittedName>
        <fullName evidence="11">ABC transporter ATP-binding protein</fullName>
    </submittedName>
</protein>
<comment type="subcellular location">
    <subcellularLocation>
        <location evidence="1">Cell membrane</location>
        <topology evidence="1">Multi-pass membrane protein</topology>
    </subcellularLocation>
</comment>
<dbReference type="GO" id="GO:0005524">
    <property type="term" value="F:ATP binding"/>
    <property type="evidence" value="ECO:0007669"/>
    <property type="project" value="UniProtKB-KW"/>
</dbReference>
<dbReference type="GO" id="GO:0016887">
    <property type="term" value="F:ATP hydrolysis activity"/>
    <property type="evidence" value="ECO:0007669"/>
    <property type="project" value="InterPro"/>
</dbReference>
<dbReference type="PROSITE" id="PS50929">
    <property type="entry name" value="ABC_TM1F"/>
    <property type="match status" value="1"/>
</dbReference>
<feature type="transmembrane region" description="Helical" evidence="8">
    <location>
        <begin position="80"/>
        <end position="98"/>
    </location>
</feature>
<dbReference type="RefSeq" id="WP_138326555.1">
    <property type="nucleotide sequence ID" value="NZ_VCDI01000004.1"/>
</dbReference>
<keyword evidence="5 8" id="KW-1133">Transmembrane helix</keyword>
<feature type="domain" description="ABC transmembrane type-1" evidence="10">
    <location>
        <begin position="47"/>
        <end position="332"/>
    </location>
</feature>
<evidence type="ECO:0000313" key="12">
    <source>
        <dbReference type="Proteomes" id="UP000305654"/>
    </source>
</evidence>
<feature type="transmembrane region" description="Helical" evidence="8">
    <location>
        <begin position="189"/>
        <end position="208"/>
    </location>
</feature>
<dbReference type="Gene3D" id="3.40.50.300">
    <property type="entry name" value="P-loop containing nucleotide triphosphate hydrolases"/>
    <property type="match status" value="1"/>
</dbReference>
<proteinExistence type="predicted"/>
<dbReference type="InterPro" id="IPR036640">
    <property type="entry name" value="ABC1_TM_sf"/>
</dbReference>
<feature type="domain" description="ABC transporter" evidence="9">
    <location>
        <begin position="366"/>
        <end position="624"/>
    </location>
</feature>
<evidence type="ECO:0000256" key="1">
    <source>
        <dbReference type="ARBA" id="ARBA00004651"/>
    </source>
</evidence>
<evidence type="ECO:0000256" key="4">
    <source>
        <dbReference type="ARBA" id="ARBA00022840"/>
    </source>
</evidence>
<name>A0A5R9J5A9_9PROT</name>
<reference evidence="11 12" key="1">
    <citation type="submission" date="2019-05" db="EMBL/GenBank/DDBJ databases">
        <authorList>
            <person name="Pankratov T."/>
            <person name="Grouzdev D."/>
        </authorList>
    </citation>
    <scope>NUCLEOTIDE SEQUENCE [LARGE SCALE GENOMIC DNA]</scope>
    <source>
        <strain evidence="11 12">KEBCLARHB70R</strain>
    </source>
</reference>
<evidence type="ECO:0000259" key="9">
    <source>
        <dbReference type="PROSITE" id="PS50893"/>
    </source>
</evidence>
<dbReference type="FunFam" id="1.20.1560.10:FF:000070">
    <property type="entry name" value="Multidrug ABC transporter ATP-binding protein"/>
    <property type="match status" value="1"/>
</dbReference>
<dbReference type="InterPro" id="IPR011527">
    <property type="entry name" value="ABC1_TM_dom"/>
</dbReference>
<dbReference type="InterPro" id="IPR039421">
    <property type="entry name" value="Type_1_exporter"/>
</dbReference>
<feature type="transmembrane region" description="Helical" evidence="8">
    <location>
        <begin position="40"/>
        <end position="65"/>
    </location>
</feature>
<keyword evidence="2 8" id="KW-0812">Transmembrane</keyword>
<sequence>MLGFFERLLSPTALPPDRPPPPVDSARALSRFYWHFVRQAPGLVASLFVAGLVVALLDTLIPVFIGRVVSLVSSLRPDRLFAVAGHQLLGMAAVLLLLRPAALLAQYLVTNQAIAPGMSNLIRWQNHWHVVRQSWTFFQNDFAGRIANRVMQTGPALRESVVAGTNAVWYIMVYGGSAIVLLARADWRLAIPIVLWFVAYGTLLRVFVPRMRERSRHMSEVRSNLTGRIVDSYTNILTVKLFARSTDEDAFVREAIDQHTGAFHRQLRLITLWSVTLALMNATMVVGTGLLAMLAWRAGRVPVGTVATALPLAWQISNMAGWVAQNITGIFENVGVVQDGMRSIAVPRQMPDRDQAVPLQLSRGAIRFEHVGFDYGRVGPDAEEPAPDRLRAGGGRRGGVLRDLDLSIGAGERVGLVGRSGAGKSTLVNLLLKFHDPASGRILIDGQDIAGVTQESLRAQIGMVTQDTSLLHRSIRDNLRYGRPQASEAEIIDAARQAHALEFIEQLEDWQGRRGFEAHVGERGVKLSGGQRQRIAIARVVLKNAPILVLDEATSALDSEVEAAIQEQLDTLMQGRTVIAIAHRLSTIARMDRLAVIDAGRIVEHGTHAALLERGGAYAALWQRQSGGFLDEAAIQLGERTG</sequence>
<dbReference type="Gene3D" id="1.20.1560.10">
    <property type="entry name" value="ABC transporter type 1, transmembrane domain"/>
    <property type="match status" value="1"/>
</dbReference>
<dbReference type="AlphaFoldDB" id="A0A5R9J5A9"/>
<dbReference type="SMART" id="SM00382">
    <property type="entry name" value="AAA"/>
    <property type="match status" value="1"/>
</dbReference>
<dbReference type="OrthoDB" id="5288404at2"/>
<dbReference type="SUPFAM" id="SSF52540">
    <property type="entry name" value="P-loop containing nucleoside triphosphate hydrolases"/>
    <property type="match status" value="1"/>
</dbReference>
<evidence type="ECO:0000256" key="8">
    <source>
        <dbReference type="SAM" id="Phobius"/>
    </source>
</evidence>
<organism evidence="11 12">
    <name type="scientific">Lichenicoccus roseus</name>
    <dbReference type="NCBI Taxonomy" id="2683649"/>
    <lineage>
        <taxon>Bacteria</taxon>
        <taxon>Pseudomonadati</taxon>
        <taxon>Pseudomonadota</taxon>
        <taxon>Alphaproteobacteria</taxon>
        <taxon>Acetobacterales</taxon>
        <taxon>Acetobacteraceae</taxon>
        <taxon>Lichenicoccus</taxon>
    </lineage>
</organism>
<evidence type="ECO:0000259" key="10">
    <source>
        <dbReference type="PROSITE" id="PS50929"/>
    </source>
</evidence>
<dbReference type="InterPro" id="IPR003439">
    <property type="entry name" value="ABC_transporter-like_ATP-bd"/>
</dbReference>
<dbReference type="GO" id="GO:0005886">
    <property type="term" value="C:plasma membrane"/>
    <property type="evidence" value="ECO:0007669"/>
    <property type="project" value="UniProtKB-SubCell"/>
</dbReference>
<evidence type="ECO:0000256" key="7">
    <source>
        <dbReference type="ARBA" id="ARBA00024725"/>
    </source>
</evidence>
<evidence type="ECO:0000256" key="2">
    <source>
        <dbReference type="ARBA" id="ARBA00022692"/>
    </source>
</evidence>
<evidence type="ECO:0000256" key="3">
    <source>
        <dbReference type="ARBA" id="ARBA00022741"/>
    </source>
</evidence>
<evidence type="ECO:0000256" key="5">
    <source>
        <dbReference type="ARBA" id="ARBA00022989"/>
    </source>
</evidence>
<dbReference type="SUPFAM" id="SSF90123">
    <property type="entry name" value="ABC transporter transmembrane region"/>
    <property type="match status" value="1"/>
</dbReference>
<keyword evidence="4 11" id="KW-0067">ATP-binding</keyword>